<name>A0A0F9TXH8_9ZZZZ</name>
<organism evidence="1">
    <name type="scientific">marine sediment metagenome</name>
    <dbReference type="NCBI Taxonomy" id="412755"/>
    <lineage>
        <taxon>unclassified sequences</taxon>
        <taxon>metagenomes</taxon>
        <taxon>ecological metagenomes</taxon>
    </lineage>
</organism>
<evidence type="ECO:0000313" key="1">
    <source>
        <dbReference type="EMBL" id="KKN79662.1"/>
    </source>
</evidence>
<proteinExistence type="predicted"/>
<sequence>MVGGLLGISPSLRAYVYREFSYQILADRFDNTEEVRKYVYENASVLKSRKAWPFKKEAVIYTNPWYYLERGMAFCDQLDVLMAQILRKKGTKRSFVVWYIDRKKGTSPHSILYVEDEKKFYDPLVEEGILLPMKDYNFRLAMLTTPSLVDSLTRWSFRIFGPRLAYIYQDFYLWMLGPEVPSVTKAMKHYGPPAMELEPKLLFYYKAINYQLYGRKKAARWYYYKLINVSVGEEDKDRDRLARRFYYMMYGKDGNET</sequence>
<protein>
    <submittedName>
        <fullName evidence="1">Uncharacterized protein</fullName>
    </submittedName>
</protein>
<dbReference type="AlphaFoldDB" id="A0A0F9TXH8"/>
<dbReference type="EMBL" id="LAZR01000244">
    <property type="protein sequence ID" value="KKN79662.1"/>
    <property type="molecule type" value="Genomic_DNA"/>
</dbReference>
<gene>
    <name evidence="1" type="ORF">LCGC14_0338660</name>
</gene>
<reference evidence="1" key="1">
    <citation type="journal article" date="2015" name="Nature">
        <title>Complex archaea that bridge the gap between prokaryotes and eukaryotes.</title>
        <authorList>
            <person name="Spang A."/>
            <person name="Saw J.H."/>
            <person name="Jorgensen S.L."/>
            <person name="Zaremba-Niedzwiedzka K."/>
            <person name="Martijn J."/>
            <person name="Lind A.E."/>
            <person name="van Eijk R."/>
            <person name="Schleper C."/>
            <person name="Guy L."/>
            <person name="Ettema T.J."/>
        </authorList>
    </citation>
    <scope>NUCLEOTIDE SEQUENCE</scope>
</reference>
<comment type="caution">
    <text evidence="1">The sequence shown here is derived from an EMBL/GenBank/DDBJ whole genome shotgun (WGS) entry which is preliminary data.</text>
</comment>
<accession>A0A0F9TXH8</accession>